<accession>A0A0E9Q125</accession>
<name>A0A0E9Q125_ANGAN</name>
<dbReference type="EMBL" id="GBXM01098133">
    <property type="protein sequence ID" value="JAH10444.1"/>
    <property type="molecule type" value="Transcribed_RNA"/>
</dbReference>
<proteinExistence type="predicted"/>
<dbReference type="AlphaFoldDB" id="A0A0E9Q125"/>
<reference evidence="1" key="1">
    <citation type="submission" date="2014-11" db="EMBL/GenBank/DDBJ databases">
        <authorList>
            <person name="Amaro Gonzalez C."/>
        </authorList>
    </citation>
    <scope>NUCLEOTIDE SEQUENCE</scope>
</reference>
<organism evidence="1">
    <name type="scientific">Anguilla anguilla</name>
    <name type="common">European freshwater eel</name>
    <name type="synonym">Muraena anguilla</name>
    <dbReference type="NCBI Taxonomy" id="7936"/>
    <lineage>
        <taxon>Eukaryota</taxon>
        <taxon>Metazoa</taxon>
        <taxon>Chordata</taxon>
        <taxon>Craniata</taxon>
        <taxon>Vertebrata</taxon>
        <taxon>Euteleostomi</taxon>
        <taxon>Actinopterygii</taxon>
        <taxon>Neopterygii</taxon>
        <taxon>Teleostei</taxon>
        <taxon>Anguilliformes</taxon>
        <taxon>Anguillidae</taxon>
        <taxon>Anguilla</taxon>
    </lineage>
</organism>
<reference evidence="1" key="2">
    <citation type="journal article" date="2015" name="Fish Shellfish Immunol.">
        <title>Early steps in the European eel (Anguilla anguilla)-Vibrio vulnificus interaction in the gills: Role of the RtxA13 toxin.</title>
        <authorList>
            <person name="Callol A."/>
            <person name="Pajuelo D."/>
            <person name="Ebbesson L."/>
            <person name="Teles M."/>
            <person name="MacKenzie S."/>
            <person name="Amaro C."/>
        </authorList>
    </citation>
    <scope>NUCLEOTIDE SEQUENCE</scope>
</reference>
<sequence length="64" mass="7268">MCLCGMSTELEPGCLKNWSGYASMHSLRTFPLRPTVTDVVDHSRQSRSRQCCPDSFIMLRCLQS</sequence>
<protein>
    <submittedName>
        <fullName evidence="1">Uncharacterized protein</fullName>
    </submittedName>
</protein>
<evidence type="ECO:0000313" key="1">
    <source>
        <dbReference type="EMBL" id="JAH10444.1"/>
    </source>
</evidence>